<dbReference type="NCBIfam" id="TIGR01391">
    <property type="entry name" value="dnaG"/>
    <property type="match status" value="1"/>
</dbReference>
<evidence type="ECO:0000259" key="13">
    <source>
        <dbReference type="PROSITE" id="PS50880"/>
    </source>
</evidence>
<evidence type="ECO:0000256" key="10">
    <source>
        <dbReference type="ARBA" id="ARBA00023125"/>
    </source>
</evidence>
<keyword evidence="9" id="KW-0460">Magnesium</keyword>
<dbReference type="SMART" id="SM00493">
    <property type="entry name" value="TOPRIM"/>
    <property type="match status" value="1"/>
</dbReference>
<dbReference type="CDD" id="cd03364">
    <property type="entry name" value="TOPRIM_DnaG_primases"/>
    <property type="match status" value="1"/>
</dbReference>
<dbReference type="InterPro" id="IPR050219">
    <property type="entry name" value="DnaG_primase"/>
</dbReference>
<evidence type="ECO:0000256" key="6">
    <source>
        <dbReference type="ARBA" id="ARBA00022723"/>
    </source>
</evidence>
<dbReference type="SMART" id="SM00400">
    <property type="entry name" value="ZnF_CHCC"/>
    <property type="match status" value="1"/>
</dbReference>
<dbReference type="RefSeq" id="WP_377790313.1">
    <property type="nucleotide sequence ID" value="NZ_JBHLYQ010000136.1"/>
</dbReference>
<dbReference type="Gene3D" id="3.90.980.10">
    <property type="entry name" value="DNA primase, catalytic core, N-terminal domain"/>
    <property type="match status" value="1"/>
</dbReference>
<dbReference type="PANTHER" id="PTHR30313:SF2">
    <property type="entry name" value="DNA PRIMASE"/>
    <property type="match status" value="1"/>
</dbReference>
<dbReference type="Pfam" id="PF01807">
    <property type="entry name" value="Zn_ribbon_DnaG"/>
    <property type="match status" value="1"/>
</dbReference>
<dbReference type="InterPro" id="IPR037068">
    <property type="entry name" value="DNA_primase_core_N_sf"/>
</dbReference>
<comment type="caution">
    <text evidence="14">The sequence shown here is derived from an EMBL/GenBank/DDBJ whole genome shotgun (WGS) entry which is preliminary data.</text>
</comment>
<feature type="region of interest" description="Disordered" evidence="12">
    <location>
        <begin position="421"/>
        <end position="457"/>
    </location>
</feature>
<dbReference type="InterPro" id="IPR036977">
    <property type="entry name" value="DNA_primase_Znf_CHC2"/>
</dbReference>
<evidence type="ECO:0000256" key="2">
    <source>
        <dbReference type="ARBA" id="ARBA00022515"/>
    </source>
</evidence>
<dbReference type="Pfam" id="PF10410">
    <property type="entry name" value="DnaB_bind"/>
    <property type="match status" value="1"/>
</dbReference>
<keyword evidence="6" id="KW-0479">Metal-binding</keyword>
<dbReference type="InterPro" id="IPR019475">
    <property type="entry name" value="DNA_primase_DnaB-bd"/>
</dbReference>
<keyword evidence="3" id="KW-0808">Transferase</keyword>
<protein>
    <submittedName>
        <fullName evidence="14">DNA primase</fullName>
    </submittedName>
</protein>
<evidence type="ECO:0000256" key="11">
    <source>
        <dbReference type="ARBA" id="ARBA00023163"/>
    </source>
</evidence>
<keyword evidence="5" id="KW-0235">DNA replication</keyword>
<dbReference type="InterPro" id="IPR002694">
    <property type="entry name" value="Znf_CHC2"/>
</dbReference>
<keyword evidence="11" id="KW-0804">Transcription</keyword>
<proteinExistence type="inferred from homology"/>
<dbReference type="Gene3D" id="3.40.1360.10">
    <property type="match status" value="1"/>
</dbReference>
<sequence>MAIPEEVIAEVRARTDLVALVGAHTALRRQGRRFVGRCPFHEERTPSFSVNAEAGLYYCFGCHASGDAISFVRATEGCDFVEAVRRLAAKAGVVLPEDRDEQGNRGPARAALLDALTQAVAFYHQRLLEGPDAGPARAYLRSRGYDGTVVRRYQLGWAPDEFDALARALRVPDEVFVGAGLGFVNRRGRQQDGLRARVVFPILDPSGQPIALGGRVLPGAPGPKYKNSPEGPLYKKRRTLYGLSWAKQAVVARGRVVVCEGYTDVIGCQLAGVEEAVATCGTALAEEHLRLLANFAKRIVLCFDADRAGQAGAARVYQWERTHQVDVAVAELPQGADPAELARADPEALRRAVEEARPLLRVQVDRVLGAFDLREPEGRAKAAEAALAVVAEHPDPLVQDQYLVAVADRCRLDPEQLRPLLARLPRGPRTEGPRPGEARVPRGRDGRPVGGRPGTFG</sequence>
<dbReference type="InterPro" id="IPR006295">
    <property type="entry name" value="DNA_primase_DnaG"/>
</dbReference>
<dbReference type="InterPro" id="IPR013264">
    <property type="entry name" value="DNAG_N"/>
</dbReference>
<dbReference type="InterPro" id="IPR006171">
    <property type="entry name" value="TOPRIM_dom"/>
</dbReference>
<dbReference type="SUPFAM" id="SSF57783">
    <property type="entry name" value="Zinc beta-ribbon"/>
    <property type="match status" value="1"/>
</dbReference>
<feature type="domain" description="Toprim" evidence="13">
    <location>
        <begin position="254"/>
        <end position="333"/>
    </location>
</feature>
<accession>A0ABV6C8X6</accession>
<dbReference type="InterPro" id="IPR034151">
    <property type="entry name" value="TOPRIM_DnaG_bac"/>
</dbReference>
<organism evidence="14 15">
    <name type="scientific">Aciditerrimonas ferrireducens</name>
    <dbReference type="NCBI Taxonomy" id="667306"/>
    <lineage>
        <taxon>Bacteria</taxon>
        <taxon>Bacillati</taxon>
        <taxon>Actinomycetota</taxon>
        <taxon>Acidimicrobiia</taxon>
        <taxon>Acidimicrobiales</taxon>
        <taxon>Acidimicrobiaceae</taxon>
        <taxon>Aciditerrimonas</taxon>
    </lineage>
</organism>
<reference evidence="14 15" key="1">
    <citation type="submission" date="2024-09" db="EMBL/GenBank/DDBJ databases">
        <authorList>
            <person name="Sun Q."/>
            <person name="Mori K."/>
        </authorList>
    </citation>
    <scope>NUCLEOTIDE SEQUENCE [LARGE SCALE GENOMIC DNA]</scope>
    <source>
        <strain evidence="14 15">JCM 15389</strain>
    </source>
</reference>
<dbReference type="Pfam" id="PF08275">
    <property type="entry name" value="DNAG_N"/>
    <property type="match status" value="1"/>
</dbReference>
<dbReference type="SUPFAM" id="SSF56731">
    <property type="entry name" value="DNA primase core"/>
    <property type="match status" value="1"/>
</dbReference>
<keyword evidence="1" id="KW-0240">DNA-directed RNA polymerase</keyword>
<keyword evidence="7" id="KW-0863">Zinc-finger</keyword>
<dbReference type="Gene3D" id="3.90.580.10">
    <property type="entry name" value="Zinc finger, CHC2-type domain"/>
    <property type="match status" value="1"/>
</dbReference>
<name>A0ABV6C8X6_9ACTN</name>
<keyword evidence="10" id="KW-0238">DNA-binding</keyword>
<dbReference type="InterPro" id="IPR030846">
    <property type="entry name" value="DnaG_bac"/>
</dbReference>
<evidence type="ECO:0000313" key="15">
    <source>
        <dbReference type="Proteomes" id="UP001589788"/>
    </source>
</evidence>
<keyword evidence="2" id="KW-0639">Primosome</keyword>
<dbReference type="Pfam" id="PF13155">
    <property type="entry name" value="Toprim_2"/>
    <property type="match status" value="1"/>
</dbReference>
<keyword evidence="8" id="KW-0862">Zinc</keyword>
<evidence type="ECO:0000256" key="5">
    <source>
        <dbReference type="ARBA" id="ARBA00022705"/>
    </source>
</evidence>
<dbReference type="PANTHER" id="PTHR30313">
    <property type="entry name" value="DNA PRIMASE"/>
    <property type="match status" value="1"/>
</dbReference>
<dbReference type="PROSITE" id="PS50880">
    <property type="entry name" value="TOPRIM"/>
    <property type="match status" value="1"/>
</dbReference>
<dbReference type="HAMAP" id="MF_00974">
    <property type="entry name" value="DNA_primase_DnaG"/>
    <property type="match status" value="1"/>
</dbReference>
<evidence type="ECO:0000256" key="12">
    <source>
        <dbReference type="SAM" id="MobiDB-lite"/>
    </source>
</evidence>
<evidence type="ECO:0000313" key="14">
    <source>
        <dbReference type="EMBL" id="MFC0082692.1"/>
    </source>
</evidence>
<evidence type="ECO:0000256" key="8">
    <source>
        <dbReference type="ARBA" id="ARBA00022833"/>
    </source>
</evidence>
<dbReference type="Proteomes" id="UP001589788">
    <property type="component" value="Unassembled WGS sequence"/>
</dbReference>
<evidence type="ECO:0000256" key="4">
    <source>
        <dbReference type="ARBA" id="ARBA00022695"/>
    </source>
</evidence>
<keyword evidence="15" id="KW-1185">Reference proteome</keyword>
<evidence type="ECO:0000256" key="1">
    <source>
        <dbReference type="ARBA" id="ARBA00022478"/>
    </source>
</evidence>
<gene>
    <name evidence="14" type="primary">dnaG</name>
    <name evidence="14" type="ORF">ACFFRE_11170</name>
</gene>
<feature type="non-terminal residue" evidence="14">
    <location>
        <position position="457"/>
    </location>
</feature>
<evidence type="ECO:0000256" key="7">
    <source>
        <dbReference type="ARBA" id="ARBA00022771"/>
    </source>
</evidence>
<feature type="compositionally biased region" description="Gly residues" evidence="12">
    <location>
        <begin position="448"/>
        <end position="457"/>
    </location>
</feature>
<evidence type="ECO:0000256" key="3">
    <source>
        <dbReference type="ARBA" id="ARBA00022679"/>
    </source>
</evidence>
<evidence type="ECO:0000256" key="9">
    <source>
        <dbReference type="ARBA" id="ARBA00022842"/>
    </source>
</evidence>
<dbReference type="EMBL" id="JBHLYQ010000136">
    <property type="protein sequence ID" value="MFC0082692.1"/>
    <property type="molecule type" value="Genomic_DNA"/>
</dbReference>
<keyword evidence="4" id="KW-0548">Nucleotidyltransferase</keyword>
<feature type="compositionally biased region" description="Basic and acidic residues" evidence="12">
    <location>
        <begin position="428"/>
        <end position="447"/>
    </location>
</feature>